<protein>
    <submittedName>
        <fullName evidence="3">Mannose-1-phosphate guanylyltransferase (GDP)</fullName>
    </submittedName>
</protein>
<feature type="domain" description="MannoseP isomerase/GMP-like beta-helix" evidence="2">
    <location>
        <begin position="295"/>
        <end position="349"/>
    </location>
</feature>
<dbReference type="CDD" id="cd02509">
    <property type="entry name" value="GDP-M1P_Guanylyltransferase"/>
    <property type="match status" value="1"/>
</dbReference>
<dbReference type="PANTHER" id="PTHR46390:SF1">
    <property type="entry name" value="MANNOSE-1-PHOSPHATE GUANYLYLTRANSFERASE"/>
    <property type="match status" value="1"/>
</dbReference>
<dbReference type="GO" id="GO:0004475">
    <property type="term" value="F:mannose-1-phosphate guanylyltransferase (GTP) activity"/>
    <property type="evidence" value="ECO:0007669"/>
    <property type="project" value="InterPro"/>
</dbReference>
<keyword evidence="3" id="KW-0808">Transferase</keyword>
<keyword evidence="4" id="KW-1185">Reference proteome</keyword>
<dbReference type="SUPFAM" id="SSF53448">
    <property type="entry name" value="Nucleotide-diphospho-sugar transferases"/>
    <property type="match status" value="1"/>
</dbReference>
<dbReference type="STRING" id="546874.SAMN04488544_0453"/>
<dbReference type="Proteomes" id="UP000198825">
    <property type="component" value="Chromosome I"/>
</dbReference>
<dbReference type="AlphaFoldDB" id="A0A1H2LM27"/>
<reference evidence="4" key="1">
    <citation type="submission" date="2016-10" db="EMBL/GenBank/DDBJ databases">
        <authorList>
            <person name="Varghese N."/>
            <person name="Submissions S."/>
        </authorList>
    </citation>
    <scope>NUCLEOTIDE SEQUENCE [LARGE SCALE GENOMIC DNA]</scope>
    <source>
        <strain evidence="4">DSM 21743</strain>
    </source>
</reference>
<feature type="domain" description="Nucleotidyl transferase" evidence="1">
    <location>
        <begin position="5"/>
        <end position="282"/>
    </location>
</feature>
<sequence length="359" mass="38823">MRFVLIVAGGSGKRLWPLSRQGMPKQLLKVVGGKSLLRLAYERVEGLVPAENILVCTGRDYAQTVAADLPELPAENILGEPEGRDSLNAVAWPAAMLAARDPQAVVAVVTADQIMSPVEAFQDALREGFAVAEEGPDTLVTFGVVPTSPHTGYGYLHRGETLAAHPDVCTVRAFREKPDRDVAEHYLASGEYWWNSGMFVWRAATLLRQLEVLQPETYAAVTRLAAEPERLGEIYPGLQKISVDYAVMEPVSQGQGTARVVAVRLPITWHDVGGFTALAEHLPQDDRGNVTQGVSVLVDAHDNLVINQSEDGRLVAVVGLSGMVIVQTPQITLVCPSSEAERVKELVAQVTDQLGTTYA</sequence>
<dbReference type="Pfam" id="PF00483">
    <property type="entry name" value="NTP_transferase"/>
    <property type="match status" value="1"/>
</dbReference>
<proteinExistence type="predicted"/>
<dbReference type="InterPro" id="IPR029044">
    <property type="entry name" value="Nucleotide-diphossugar_trans"/>
</dbReference>
<evidence type="ECO:0000259" key="1">
    <source>
        <dbReference type="Pfam" id="PF00483"/>
    </source>
</evidence>
<dbReference type="Gene3D" id="3.90.550.10">
    <property type="entry name" value="Spore Coat Polysaccharide Biosynthesis Protein SpsA, Chain A"/>
    <property type="match status" value="1"/>
</dbReference>
<organism evidence="3 4">
    <name type="scientific">Microlunatus sagamiharensis</name>
    <dbReference type="NCBI Taxonomy" id="546874"/>
    <lineage>
        <taxon>Bacteria</taxon>
        <taxon>Bacillati</taxon>
        <taxon>Actinomycetota</taxon>
        <taxon>Actinomycetes</taxon>
        <taxon>Propionibacteriales</taxon>
        <taxon>Propionibacteriaceae</taxon>
        <taxon>Microlunatus</taxon>
    </lineage>
</organism>
<dbReference type="SUPFAM" id="SSF159283">
    <property type="entry name" value="Guanosine diphospho-D-mannose pyrophosphorylase/mannose-6-phosphate isomerase linker domain"/>
    <property type="match status" value="1"/>
</dbReference>
<gene>
    <name evidence="3" type="ORF">SAMN04488544_0453</name>
</gene>
<dbReference type="InterPro" id="IPR051161">
    <property type="entry name" value="Mannose-6P_isomerase_type2"/>
</dbReference>
<name>A0A1H2LM27_9ACTN</name>
<evidence type="ECO:0000259" key="2">
    <source>
        <dbReference type="Pfam" id="PF22640"/>
    </source>
</evidence>
<dbReference type="RefSeq" id="WP_091073029.1">
    <property type="nucleotide sequence ID" value="NZ_LT629799.1"/>
</dbReference>
<dbReference type="InterPro" id="IPR054566">
    <property type="entry name" value="ManC/GMP-like_b-helix"/>
</dbReference>
<dbReference type="InterPro" id="IPR005835">
    <property type="entry name" value="NTP_transferase_dom"/>
</dbReference>
<evidence type="ECO:0000313" key="3">
    <source>
        <dbReference type="EMBL" id="SDU81815.1"/>
    </source>
</evidence>
<evidence type="ECO:0000313" key="4">
    <source>
        <dbReference type="Proteomes" id="UP000198825"/>
    </source>
</evidence>
<dbReference type="GO" id="GO:0009298">
    <property type="term" value="P:GDP-mannose biosynthetic process"/>
    <property type="evidence" value="ECO:0007669"/>
    <property type="project" value="TreeGrafter"/>
</dbReference>
<dbReference type="OrthoDB" id="9806359at2"/>
<dbReference type="InterPro" id="IPR049577">
    <property type="entry name" value="GMPP_N"/>
</dbReference>
<accession>A0A1H2LM27</accession>
<dbReference type="EMBL" id="LT629799">
    <property type="protein sequence ID" value="SDU81815.1"/>
    <property type="molecule type" value="Genomic_DNA"/>
</dbReference>
<dbReference type="PANTHER" id="PTHR46390">
    <property type="entry name" value="MANNOSE-1-PHOSPHATE GUANYLYLTRANSFERASE"/>
    <property type="match status" value="1"/>
</dbReference>
<dbReference type="Pfam" id="PF22640">
    <property type="entry name" value="ManC_GMP_beta-helix"/>
    <property type="match status" value="1"/>
</dbReference>
<keyword evidence="3" id="KW-0548">Nucleotidyltransferase</keyword>